<dbReference type="STRING" id="6290.A0A0N4WNG5"/>
<dbReference type="OrthoDB" id="10639942at2759"/>
<gene>
    <name evidence="2" type="ORF">HPLM_LOCUS12824</name>
</gene>
<dbReference type="WBParaSite" id="HPLM_0001282601-mRNA-1">
    <property type="protein sequence ID" value="HPLM_0001282601-mRNA-1"/>
    <property type="gene ID" value="HPLM_0001282601"/>
</dbReference>
<reference evidence="4" key="1">
    <citation type="submission" date="2017-02" db="UniProtKB">
        <authorList>
            <consortium name="WormBaseParasite"/>
        </authorList>
    </citation>
    <scope>IDENTIFICATION</scope>
</reference>
<proteinExistence type="predicted"/>
<sequence length="200" mass="21243">MWTEKERLTNGYPGVPHAIVADNDVIRVSLSYERTTKETIDNAFKLLKNMTEQYKKRKDDPKLVTAQSFSKVVSSSELPITMDADLEIGPSTTPPAGDAEQVPTALSAASALLSQVPSSQPSKNSESSTTESQKALNVQPSTTPPATISSQASNSQPSKNSEPSMTEAQKASNLKPGTTPSANVSSAQPSAPPKEILSKK</sequence>
<name>A0A0N4WNG5_HAEPC</name>
<evidence type="ECO:0000313" key="2">
    <source>
        <dbReference type="EMBL" id="VDO46837.1"/>
    </source>
</evidence>
<feature type="region of interest" description="Disordered" evidence="1">
    <location>
        <begin position="85"/>
        <end position="104"/>
    </location>
</feature>
<evidence type="ECO:0000313" key="3">
    <source>
        <dbReference type="Proteomes" id="UP000268014"/>
    </source>
</evidence>
<reference evidence="2 3" key="2">
    <citation type="submission" date="2018-11" db="EMBL/GenBank/DDBJ databases">
        <authorList>
            <consortium name="Pathogen Informatics"/>
        </authorList>
    </citation>
    <scope>NUCLEOTIDE SEQUENCE [LARGE SCALE GENOMIC DNA]</scope>
    <source>
        <strain evidence="2 3">MHpl1</strain>
    </source>
</reference>
<dbReference type="Proteomes" id="UP000268014">
    <property type="component" value="Unassembled WGS sequence"/>
</dbReference>
<protein>
    <submittedName>
        <fullName evidence="4">Selenocysteine insertion sequence-binding protein 2-like</fullName>
    </submittedName>
</protein>
<feature type="compositionally biased region" description="Polar residues" evidence="1">
    <location>
        <begin position="129"/>
        <end position="189"/>
    </location>
</feature>
<dbReference type="EMBL" id="UZAF01017986">
    <property type="protein sequence ID" value="VDO46837.1"/>
    <property type="molecule type" value="Genomic_DNA"/>
</dbReference>
<feature type="region of interest" description="Disordered" evidence="1">
    <location>
        <begin position="113"/>
        <end position="200"/>
    </location>
</feature>
<feature type="compositionally biased region" description="Low complexity" evidence="1">
    <location>
        <begin position="113"/>
        <end position="128"/>
    </location>
</feature>
<organism evidence="4">
    <name type="scientific">Haemonchus placei</name>
    <name type="common">Barber's pole worm</name>
    <dbReference type="NCBI Taxonomy" id="6290"/>
    <lineage>
        <taxon>Eukaryota</taxon>
        <taxon>Metazoa</taxon>
        <taxon>Ecdysozoa</taxon>
        <taxon>Nematoda</taxon>
        <taxon>Chromadorea</taxon>
        <taxon>Rhabditida</taxon>
        <taxon>Rhabditina</taxon>
        <taxon>Rhabditomorpha</taxon>
        <taxon>Strongyloidea</taxon>
        <taxon>Trichostrongylidae</taxon>
        <taxon>Haemonchus</taxon>
    </lineage>
</organism>
<accession>A0A0N4WNG5</accession>
<evidence type="ECO:0000256" key="1">
    <source>
        <dbReference type="SAM" id="MobiDB-lite"/>
    </source>
</evidence>
<evidence type="ECO:0000313" key="4">
    <source>
        <dbReference type="WBParaSite" id="HPLM_0001282601-mRNA-1"/>
    </source>
</evidence>
<keyword evidence="3" id="KW-1185">Reference proteome</keyword>
<dbReference type="AlphaFoldDB" id="A0A0N4WNG5"/>